<keyword evidence="9" id="KW-0472">Membrane</keyword>
<name>A0A839JY07_9FIRM</name>
<keyword evidence="3" id="KW-0813">Transport</keyword>
<keyword evidence="10" id="KW-0139">CF(1)</keyword>
<evidence type="ECO:0000256" key="10">
    <source>
        <dbReference type="ARBA" id="ARBA00023196"/>
    </source>
</evidence>
<protein>
    <submittedName>
        <fullName evidence="14">F0F1 ATP synthase subunit alpha</fullName>
    </submittedName>
</protein>
<proteinExistence type="inferred from homology"/>
<reference evidence="14 15" key="1">
    <citation type="submission" date="2020-07" db="EMBL/GenBank/DDBJ databases">
        <title>Characterization and genome sequencing of isolate MD1, a novel member within the family Lachnospiraceae.</title>
        <authorList>
            <person name="Rettenmaier R."/>
            <person name="Di Bello L."/>
            <person name="Zinser C."/>
            <person name="Scheitz K."/>
            <person name="Liebl W."/>
            <person name="Zverlov V."/>
        </authorList>
    </citation>
    <scope>NUCLEOTIDE SEQUENCE [LARGE SCALE GENOMIC DNA]</scope>
    <source>
        <strain evidence="14 15">MD1</strain>
    </source>
</reference>
<evidence type="ECO:0000256" key="3">
    <source>
        <dbReference type="ARBA" id="ARBA00022448"/>
    </source>
</evidence>
<feature type="domain" description="ATPase F1/V1/A1 complex alpha/beta subunit nucleotide-binding" evidence="13">
    <location>
        <begin position="146"/>
        <end position="359"/>
    </location>
</feature>
<sequence>MSKHIDELIETKVAAIKEKKNIFEVGRVSKVQNYILEVDGLENIGFFEKVTIEDKAEGYVSAINQRNVVVAVTKKTSDINIGDAVKATGKEFRGLYSPYSIGHIVDMFAEDKLTSKRFDDTIEIPISTKPIPIMDRGSVNRPLLTGITGIDMIYPVGCGQRQLIIGDKKTGKTQIVLDTIVNQKDKDILCIYIAIGKTKKEVKEVYAELLRRGAMEYTIILAAFNDECPPVLTNTPAVGLAIAEHYMLQQNIDVLVAIDDLKRHADVYREISLLTGKVPGRDAYPSDMFYTHASLLEKGCQHKNGGSITILPIIETKGGDITDYISSNVISITDGQIVLSTKNFEDGQKPAIDYGLSVSRLGGAVQTKEIKKIGAVVRRELLSYLETCDVYELANMDEMSPELRNKMLIGKEIRNRLIQYKFSPWSIDKMSVMFNDLVELD</sequence>
<evidence type="ECO:0000313" key="14">
    <source>
        <dbReference type="EMBL" id="MBB2182286.1"/>
    </source>
</evidence>
<evidence type="ECO:0000256" key="4">
    <source>
        <dbReference type="ARBA" id="ARBA00022741"/>
    </source>
</evidence>
<dbReference type="GO" id="GO:0046933">
    <property type="term" value="F:proton-transporting ATP synthase activity, rotational mechanism"/>
    <property type="evidence" value="ECO:0007669"/>
    <property type="project" value="InterPro"/>
</dbReference>
<dbReference type="RefSeq" id="WP_228352012.1">
    <property type="nucleotide sequence ID" value="NZ_JACEGA010000001.1"/>
</dbReference>
<evidence type="ECO:0000256" key="5">
    <source>
        <dbReference type="ARBA" id="ARBA00022781"/>
    </source>
</evidence>
<evidence type="ECO:0000256" key="8">
    <source>
        <dbReference type="ARBA" id="ARBA00023065"/>
    </source>
</evidence>
<keyword evidence="5" id="KW-0375">Hydrogen ion transport</keyword>
<organism evidence="14 15">
    <name type="scientific">Variimorphobacter saccharofermentans</name>
    <dbReference type="NCBI Taxonomy" id="2755051"/>
    <lineage>
        <taxon>Bacteria</taxon>
        <taxon>Bacillati</taxon>
        <taxon>Bacillota</taxon>
        <taxon>Clostridia</taxon>
        <taxon>Lachnospirales</taxon>
        <taxon>Lachnospiraceae</taxon>
        <taxon>Variimorphobacter</taxon>
    </lineage>
</organism>
<keyword evidence="4" id="KW-0547">Nucleotide-binding</keyword>
<dbReference type="InterPro" id="IPR000194">
    <property type="entry name" value="ATPase_F1/V1/A1_a/bsu_nucl-bd"/>
</dbReference>
<dbReference type="AlphaFoldDB" id="A0A839JY07"/>
<dbReference type="FunFam" id="3.40.50.300:FF:002432">
    <property type="entry name" value="ATP synthase subunit alpha, mitochondrial"/>
    <property type="match status" value="1"/>
</dbReference>
<accession>A0A839JY07</accession>
<dbReference type="Pfam" id="PF00006">
    <property type="entry name" value="ATP-synt_ab"/>
    <property type="match status" value="1"/>
</dbReference>
<evidence type="ECO:0000313" key="15">
    <source>
        <dbReference type="Proteomes" id="UP000574276"/>
    </source>
</evidence>
<evidence type="ECO:0000256" key="7">
    <source>
        <dbReference type="ARBA" id="ARBA00022967"/>
    </source>
</evidence>
<dbReference type="InterPro" id="IPR027417">
    <property type="entry name" value="P-loop_NTPase"/>
</dbReference>
<dbReference type="InterPro" id="IPR020003">
    <property type="entry name" value="ATPase_a/bsu_AS"/>
</dbReference>
<dbReference type="PANTHER" id="PTHR48082:SF2">
    <property type="entry name" value="ATP SYNTHASE SUBUNIT ALPHA, MITOCHONDRIAL"/>
    <property type="match status" value="1"/>
</dbReference>
<keyword evidence="11" id="KW-0066">ATP synthesis</keyword>
<dbReference type="SUPFAM" id="SSF50615">
    <property type="entry name" value="N-terminal domain of alpha and beta subunits of F1 ATP synthase"/>
    <property type="match status" value="1"/>
</dbReference>
<keyword evidence="6" id="KW-0067">ATP-binding</keyword>
<dbReference type="InterPro" id="IPR005294">
    <property type="entry name" value="ATP_synth_F1_asu"/>
</dbReference>
<comment type="subunit">
    <text evidence="12">F-type ATPases have 2 components, CF(1) - the catalytic core - and CF(0) - the membrane proton channel. CF(1) has five subunits: alpha(3), beta(3), gamma(1), delta(1), epsilon(1). CF(0) has four main subunits: a(1), b(1), b'(1) and c(9-12).</text>
</comment>
<dbReference type="GO" id="GO:0045259">
    <property type="term" value="C:proton-transporting ATP synthase complex"/>
    <property type="evidence" value="ECO:0007669"/>
    <property type="project" value="UniProtKB-KW"/>
</dbReference>
<keyword evidence="15" id="KW-1185">Reference proteome</keyword>
<comment type="caution">
    <text evidence="14">The sequence shown here is derived from an EMBL/GenBank/DDBJ whole genome shotgun (WGS) entry which is preliminary data.</text>
</comment>
<evidence type="ECO:0000256" key="11">
    <source>
        <dbReference type="ARBA" id="ARBA00023310"/>
    </source>
</evidence>
<dbReference type="Gene3D" id="3.40.50.12240">
    <property type="match status" value="1"/>
</dbReference>
<evidence type="ECO:0000259" key="13">
    <source>
        <dbReference type="Pfam" id="PF00006"/>
    </source>
</evidence>
<dbReference type="GO" id="GO:0005524">
    <property type="term" value="F:ATP binding"/>
    <property type="evidence" value="ECO:0007669"/>
    <property type="project" value="UniProtKB-KW"/>
</dbReference>
<dbReference type="Proteomes" id="UP000574276">
    <property type="component" value="Unassembled WGS sequence"/>
</dbReference>
<dbReference type="InterPro" id="IPR036121">
    <property type="entry name" value="ATPase_F1/V1/A1_a/bsu_N_sf"/>
</dbReference>
<dbReference type="PANTHER" id="PTHR48082">
    <property type="entry name" value="ATP SYNTHASE SUBUNIT ALPHA, MITOCHONDRIAL"/>
    <property type="match status" value="1"/>
</dbReference>
<dbReference type="EMBL" id="JACEGA010000001">
    <property type="protein sequence ID" value="MBB2182286.1"/>
    <property type="molecule type" value="Genomic_DNA"/>
</dbReference>
<dbReference type="GO" id="GO:0043531">
    <property type="term" value="F:ADP binding"/>
    <property type="evidence" value="ECO:0007669"/>
    <property type="project" value="TreeGrafter"/>
</dbReference>
<comment type="subcellular location">
    <subcellularLocation>
        <location evidence="1">Membrane</location>
    </subcellularLocation>
</comment>
<evidence type="ECO:0000256" key="9">
    <source>
        <dbReference type="ARBA" id="ARBA00023136"/>
    </source>
</evidence>
<evidence type="ECO:0000256" key="1">
    <source>
        <dbReference type="ARBA" id="ARBA00004370"/>
    </source>
</evidence>
<evidence type="ECO:0000256" key="6">
    <source>
        <dbReference type="ARBA" id="ARBA00022840"/>
    </source>
</evidence>
<gene>
    <name evidence="14" type="ORF">H0486_05285</name>
</gene>
<keyword evidence="8" id="KW-0406">Ion transport</keyword>
<evidence type="ECO:0000256" key="2">
    <source>
        <dbReference type="ARBA" id="ARBA00008936"/>
    </source>
</evidence>
<dbReference type="PROSITE" id="PS00152">
    <property type="entry name" value="ATPASE_ALPHA_BETA"/>
    <property type="match status" value="1"/>
</dbReference>
<dbReference type="SUPFAM" id="SSF52540">
    <property type="entry name" value="P-loop containing nucleoside triphosphate hydrolases"/>
    <property type="match status" value="1"/>
</dbReference>
<comment type="similarity">
    <text evidence="2">Belongs to the ATPase alpha/beta chains family.</text>
</comment>
<keyword evidence="7" id="KW-1278">Translocase</keyword>
<evidence type="ECO:0000256" key="12">
    <source>
        <dbReference type="ARBA" id="ARBA00026013"/>
    </source>
</evidence>